<dbReference type="SUPFAM" id="SSF49764">
    <property type="entry name" value="HSP20-like chaperones"/>
    <property type="match status" value="1"/>
</dbReference>
<evidence type="ECO:0000256" key="1">
    <source>
        <dbReference type="ARBA" id="ARBA00025733"/>
    </source>
</evidence>
<sequence length="109" mass="12731">MSTSVNNQNELLPPPVLWAQRKHLLYLMIALEDCKSPTIKLENDKLYFRGKGGVENKEHEVTLKFLEEIKPEESKYAVRGRGIEFILIKVKEGRYWSRLLKDEKKVSVT</sequence>
<dbReference type="RefSeq" id="XP_013793230.2">
    <property type="nucleotide sequence ID" value="XM_013937776.2"/>
</dbReference>
<evidence type="ECO:0000313" key="4">
    <source>
        <dbReference type="RefSeq" id="XP_013793230.2"/>
    </source>
</evidence>
<evidence type="ECO:0000259" key="2">
    <source>
        <dbReference type="PROSITE" id="PS51203"/>
    </source>
</evidence>
<feature type="non-terminal residue" evidence="4">
    <location>
        <position position="109"/>
    </location>
</feature>
<dbReference type="PROSITE" id="PS51203">
    <property type="entry name" value="CS"/>
    <property type="match status" value="1"/>
</dbReference>
<keyword evidence="3" id="KW-1185">Reference proteome</keyword>
<feature type="domain" description="CS" evidence="2">
    <location>
        <begin position="11"/>
        <end position="100"/>
    </location>
</feature>
<gene>
    <name evidence="4" type="primary">LOC106477186</name>
</gene>
<dbReference type="Proteomes" id="UP000694941">
    <property type="component" value="Unplaced"/>
</dbReference>
<dbReference type="PANTHER" id="PTHR22932">
    <property type="entry name" value="TELOMERASE-BINDING PROTEIN P23 HSP90 CO-CHAPERONE"/>
    <property type="match status" value="1"/>
</dbReference>
<dbReference type="InterPro" id="IPR045250">
    <property type="entry name" value="p23-like"/>
</dbReference>
<dbReference type="GeneID" id="106477186"/>
<dbReference type="InterPro" id="IPR007052">
    <property type="entry name" value="CS_dom"/>
</dbReference>
<evidence type="ECO:0000313" key="3">
    <source>
        <dbReference type="Proteomes" id="UP000694941"/>
    </source>
</evidence>
<reference evidence="4" key="1">
    <citation type="submission" date="2025-08" db="UniProtKB">
        <authorList>
            <consortium name="RefSeq"/>
        </authorList>
    </citation>
    <scope>IDENTIFICATION</scope>
    <source>
        <tissue evidence="4">Muscle</tissue>
    </source>
</reference>
<proteinExistence type="inferred from homology"/>
<organism evidence="3 4">
    <name type="scientific">Limulus polyphemus</name>
    <name type="common">Atlantic horseshoe crab</name>
    <dbReference type="NCBI Taxonomy" id="6850"/>
    <lineage>
        <taxon>Eukaryota</taxon>
        <taxon>Metazoa</taxon>
        <taxon>Ecdysozoa</taxon>
        <taxon>Arthropoda</taxon>
        <taxon>Chelicerata</taxon>
        <taxon>Merostomata</taxon>
        <taxon>Xiphosura</taxon>
        <taxon>Limulidae</taxon>
        <taxon>Limulus</taxon>
    </lineage>
</organism>
<dbReference type="InterPro" id="IPR008978">
    <property type="entry name" value="HSP20-like_chaperone"/>
</dbReference>
<dbReference type="CDD" id="cd06465">
    <property type="entry name" value="p23_hB-ind1_like"/>
    <property type="match status" value="1"/>
</dbReference>
<name>A0ABM1C2V5_LIMPO</name>
<dbReference type="Gene3D" id="2.60.40.790">
    <property type="match status" value="1"/>
</dbReference>
<accession>A0ABM1C2V5</accession>
<comment type="similarity">
    <text evidence="1">Belongs to the p23/wos2 family.</text>
</comment>
<dbReference type="PANTHER" id="PTHR22932:SF1">
    <property type="entry name" value="CO-CHAPERONE PROTEIN DAF-41"/>
    <property type="match status" value="1"/>
</dbReference>
<dbReference type="Pfam" id="PF04969">
    <property type="entry name" value="CS"/>
    <property type="match status" value="1"/>
</dbReference>
<protein>
    <submittedName>
        <fullName evidence="4">Uncharacterized protein CG16817-like</fullName>
    </submittedName>
</protein>